<reference evidence="2 3" key="1">
    <citation type="submission" date="2016-08" db="EMBL/GenBank/DDBJ databases">
        <title>Genome sequence of Clavibacter michiganensis spp strain CFBP8017.</title>
        <authorList>
            <person name="Thapa S.P."/>
            <person name="Coaker G."/>
            <person name="Jacques M.-A."/>
        </authorList>
    </citation>
    <scope>NUCLEOTIDE SEQUENCE [LARGE SCALE GENOMIC DNA]</scope>
    <source>
        <strain evidence="2">CFBP8017</strain>
    </source>
</reference>
<dbReference type="SUPFAM" id="SSF52540">
    <property type="entry name" value="P-loop containing nucleoside triphosphate hydrolases"/>
    <property type="match status" value="1"/>
</dbReference>
<dbReference type="EMBL" id="MDJY01000060">
    <property type="protein sequence ID" value="OUE19140.1"/>
    <property type="molecule type" value="Genomic_DNA"/>
</dbReference>
<proteinExistence type="predicted"/>
<dbReference type="PANTHER" id="PTHR43581">
    <property type="entry name" value="ATP/GTP PHOSPHATASE"/>
    <property type="match status" value="1"/>
</dbReference>
<comment type="caution">
    <text evidence="2">The sequence shown here is derived from an EMBL/GenBank/DDBJ whole genome shotgun (WGS) entry which is preliminary data.</text>
</comment>
<feature type="domain" description="AAA+ ATPase" evidence="1">
    <location>
        <begin position="35"/>
        <end position="246"/>
    </location>
</feature>
<dbReference type="SMART" id="SM00382">
    <property type="entry name" value="AAA"/>
    <property type="match status" value="1"/>
</dbReference>
<dbReference type="InterPro" id="IPR003593">
    <property type="entry name" value="AAA+_ATPase"/>
</dbReference>
<dbReference type="PANTHER" id="PTHR43581:SF2">
    <property type="entry name" value="EXCINUCLEASE ATPASE SUBUNIT"/>
    <property type="match status" value="1"/>
</dbReference>
<dbReference type="InterPro" id="IPR051396">
    <property type="entry name" value="Bact_Antivir_Def_Nuclease"/>
</dbReference>
<name>A0A251Y4B7_9MICO</name>
<dbReference type="InterPro" id="IPR027417">
    <property type="entry name" value="P-loop_NTPase"/>
</dbReference>
<evidence type="ECO:0000313" key="2">
    <source>
        <dbReference type="EMBL" id="OUE19140.1"/>
    </source>
</evidence>
<protein>
    <recommendedName>
        <fullName evidence="1">AAA+ ATPase domain-containing protein</fullName>
    </recommendedName>
</protein>
<dbReference type="AlphaFoldDB" id="A0A251Y4B7"/>
<gene>
    <name evidence="2" type="ORF">BFL36_13945</name>
</gene>
<dbReference type="Proteomes" id="UP000195011">
    <property type="component" value="Unassembled WGS sequence"/>
</dbReference>
<organism evidence="2 3">
    <name type="scientific">Clavibacter michiganensis</name>
    <dbReference type="NCBI Taxonomy" id="28447"/>
    <lineage>
        <taxon>Bacteria</taxon>
        <taxon>Bacillati</taxon>
        <taxon>Actinomycetota</taxon>
        <taxon>Actinomycetes</taxon>
        <taxon>Micrococcales</taxon>
        <taxon>Microbacteriaceae</taxon>
        <taxon>Clavibacter</taxon>
    </lineage>
</organism>
<sequence length="440" mass="50170">MRAAAEQDAWADLKKRTLGEPNIITLGATASLDLSQPCIILGGRNGSGKSRALHAIKSELKDGAVLLNLHHICEQALSVLRYRTDADDLIDEATDLALDADRLNDVQRIVGRQYDEVEWYAIDVEFGDDTHETIRETFRWGRDQVLVPFVRAKYANIAYDARTMGLGEFSMHVMFWILEQYKDQKGLVVLLDEPDAYLPPVGVGPLLDRLLLICNDRDWNLVLATHSDELITEATKRKVFYLLRNTALGELEVLPSTKNPDVATFLLAKPPYKLLMFVEDESAWHLARALLDFVDRGLSRQVLIVWGNGYSYMTSMRPYMPKPPYAEVKFAYVFDGDQRERIDKSAANEWRSIYLPTLEDPDFLMKSLRLMPQLLADALVTPLSEMQRYLDTIEGEDPHDWVNKLGEQYERQRVLRALAALWVANHETDATAFVAEVRKI</sequence>
<accession>A0A251Y4B7</accession>
<evidence type="ECO:0000259" key="1">
    <source>
        <dbReference type="SMART" id="SM00382"/>
    </source>
</evidence>
<evidence type="ECO:0000313" key="3">
    <source>
        <dbReference type="Proteomes" id="UP000195011"/>
    </source>
</evidence>